<dbReference type="Proteomes" id="UP001497472">
    <property type="component" value="Unassembled WGS sequence"/>
</dbReference>
<dbReference type="AlphaFoldDB" id="A0AAV1IX62"/>
<keyword evidence="2" id="KW-1185">Reference proteome</keyword>
<evidence type="ECO:0000313" key="1">
    <source>
        <dbReference type="EMBL" id="CAK1541836.1"/>
    </source>
</evidence>
<reference evidence="1 2" key="1">
    <citation type="submission" date="2023-11" db="EMBL/GenBank/DDBJ databases">
        <authorList>
            <person name="Okamura Y."/>
        </authorList>
    </citation>
    <scope>NUCLEOTIDE SEQUENCE [LARGE SCALE GENOMIC DNA]</scope>
</reference>
<proteinExistence type="predicted"/>
<dbReference type="EMBL" id="CAVLEF010000002">
    <property type="protein sequence ID" value="CAK1541836.1"/>
    <property type="molecule type" value="Genomic_DNA"/>
</dbReference>
<gene>
    <name evidence="1" type="ORF">LNINA_LOCUS1788</name>
</gene>
<accession>A0AAV1IX62</accession>
<comment type="caution">
    <text evidence="1">The sequence shown here is derived from an EMBL/GenBank/DDBJ whole genome shotgun (WGS) entry which is preliminary data.</text>
</comment>
<protein>
    <submittedName>
        <fullName evidence="1">Uncharacterized protein</fullName>
    </submittedName>
</protein>
<evidence type="ECO:0000313" key="2">
    <source>
        <dbReference type="Proteomes" id="UP001497472"/>
    </source>
</evidence>
<sequence length="76" mass="8559">MANLTLRYLDELSYVLNSRKHLANQAKASSVGDLLNAEEERFTPVCYATCTSLTENFDIDTEFFRLANASSTYSLL</sequence>
<organism evidence="1 2">
    <name type="scientific">Leptosia nina</name>
    <dbReference type="NCBI Taxonomy" id="320188"/>
    <lineage>
        <taxon>Eukaryota</taxon>
        <taxon>Metazoa</taxon>
        <taxon>Ecdysozoa</taxon>
        <taxon>Arthropoda</taxon>
        <taxon>Hexapoda</taxon>
        <taxon>Insecta</taxon>
        <taxon>Pterygota</taxon>
        <taxon>Neoptera</taxon>
        <taxon>Endopterygota</taxon>
        <taxon>Lepidoptera</taxon>
        <taxon>Glossata</taxon>
        <taxon>Ditrysia</taxon>
        <taxon>Papilionoidea</taxon>
        <taxon>Pieridae</taxon>
        <taxon>Pierinae</taxon>
        <taxon>Leptosia</taxon>
    </lineage>
</organism>
<name>A0AAV1IX62_9NEOP</name>